<name>A0ABR2YW01_9CHLO</name>
<dbReference type="InterPro" id="IPR000277">
    <property type="entry name" value="Cys/Met-Metab_PyrdxlP-dep_enz"/>
</dbReference>
<dbReference type="EMBL" id="JALJOT010000004">
    <property type="protein sequence ID" value="KAK9915831.1"/>
    <property type="molecule type" value="Genomic_DNA"/>
</dbReference>
<comment type="caution">
    <text evidence="5">The sequence shown here is derived from an EMBL/GenBank/DDBJ whole genome shotgun (WGS) entry which is preliminary data.</text>
</comment>
<evidence type="ECO:0000256" key="3">
    <source>
        <dbReference type="ARBA" id="ARBA00023239"/>
    </source>
</evidence>
<evidence type="ECO:0000313" key="6">
    <source>
        <dbReference type="Proteomes" id="UP001491310"/>
    </source>
</evidence>
<reference evidence="5 6" key="1">
    <citation type="journal article" date="2024" name="Nat. Commun.">
        <title>Phylogenomics reveals the evolutionary origins of lichenization in chlorophyte algae.</title>
        <authorList>
            <person name="Puginier C."/>
            <person name="Libourel C."/>
            <person name="Otte J."/>
            <person name="Skaloud P."/>
            <person name="Haon M."/>
            <person name="Grisel S."/>
            <person name="Petersen M."/>
            <person name="Berrin J.G."/>
            <person name="Delaux P.M."/>
            <person name="Dal Grande F."/>
            <person name="Keller J."/>
        </authorList>
    </citation>
    <scope>NUCLEOTIDE SEQUENCE [LARGE SCALE GENOMIC DNA]</scope>
    <source>
        <strain evidence="5 6">SAG 216-7</strain>
    </source>
</reference>
<comment type="similarity">
    <text evidence="4">Belongs to the trans-sulfuration enzymes family.</text>
</comment>
<protein>
    <recommendedName>
        <fullName evidence="7">Cystathionine beta-lyase</fullName>
    </recommendedName>
</protein>
<dbReference type="SUPFAM" id="SSF53383">
    <property type="entry name" value="PLP-dependent transferases"/>
    <property type="match status" value="1"/>
</dbReference>
<comment type="cofactor">
    <cofactor evidence="1 4">
        <name>pyridoxal 5'-phosphate</name>
        <dbReference type="ChEBI" id="CHEBI:597326"/>
    </cofactor>
</comment>
<dbReference type="InterPro" id="IPR015421">
    <property type="entry name" value="PyrdxlP-dep_Trfase_major"/>
</dbReference>
<dbReference type="PANTHER" id="PTHR11808:SF50">
    <property type="entry name" value="CYSTATHIONINE BETA-LYASE"/>
    <property type="match status" value="1"/>
</dbReference>
<evidence type="ECO:0000313" key="5">
    <source>
        <dbReference type="EMBL" id="KAK9915831.1"/>
    </source>
</evidence>
<accession>A0ABR2YW01</accession>
<evidence type="ECO:0008006" key="7">
    <source>
        <dbReference type="Google" id="ProtNLM"/>
    </source>
</evidence>
<evidence type="ECO:0000256" key="2">
    <source>
        <dbReference type="ARBA" id="ARBA00022898"/>
    </source>
</evidence>
<dbReference type="PIRSF" id="PIRSF001434">
    <property type="entry name" value="CGS"/>
    <property type="match status" value="1"/>
</dbReference>
<dbReference type="Pfam" id="PF01053">
    <property type="entry name" value="Cys_Met_Meta_PP"/>
    <property type="match status" value="1"/>
</dbReference>
<organism evidence="5 6">
    <name type="scientific">Coccomyxa subellipsoidea</name>
    <dbReference type="NCBI Taxonomy" id="248742"/>
    <lineage>
        <taxon>Eukaryota</taxon>
        <taxon>Viridiplantae</taxon>
        <taxon>Chlorophyta</taxon>
        <taxon>core chlorophytes</taxon>
        <taxon>Trebouxiophyceae</taxon>
        <taxon>Trebouxiophyceae incertae sedis</taxon>
        <taxon>Coccomyxaceae</taxon>
        <taxon>Coccomyxa</taxon>
    </lineage>
</organism>
<dbReference type="InterPro" id="IPR015422">
    <property type="entry name" value="PyrdxlP-dep_Trfase_small"/>
</dbReference>
<dbReference type="Gene3D" id="3.90.1150.10">
    <property type="entry name" value="Aspartate Aminotransferase, domain 1"/>
    <property type="match status" value="1"/>
</dbReference>
<proteinExistence type="inferred from homology"/>
<sequence length="377" mass="39072">MPIFQSATYGYSGDGNEDLVGYTRPADSPNHHALARAIASIEGTEAALVTASGMAAISSTLLALLRPGDHLIIQASTYGGTFELVHHELLPLGIESTIVDPANPGSWKAALRANTKVFYVESISNPLIGVADMEAVAAFSKQHNLTHVVDNTFATPVLLKPARLGFVVIHSATKFLNGHSDIIAGAVAGPADLIAKVKNKIVVYGGVLDPHACFLLQRGLATLALRVRQQTASALALAKFLEQHPQVEAVNYPGLASSPFHVLAQSLFKGSGGGVLSFEVKGGVSNAQALLKALQLPLIAPSLGGVESLITMPSATSHAALGVDGRKAAGISESLIRLSVGIEGTEDLISDFAQAFEAVTPANGNANNGALTDLKLS</sequence>
<gene>
    <name evidence="5" type="ORF">WJX75_004668</name>
</gene>
<evidence type="ECO:0000256" key="4">
    <source>
        <dbReference type="RuleBase" id="RU362118"/>
    </source>
</evidence>
<keyword evidence="3" id="KW-0456">Lyase</keyword>
<dbReference type="PANTHER" id="PTHR11808">
    <property type="entry name" value="TRANS-SULFURATION ENZYME FAMILY MEMBER"/>
    <property type="match status" value="1"/>
</dbReference>
<dbReference type="Gene3D" id="3.40.640.10">
    <property type="entry name" value="Type I PLP-dependent aspartate aminotransferase-like (Major domain)"/>
    <property type="match status" value="1"/>
</dbReference>
<dbReference type="InterPro" id="IPR015424">
    <property type="entry name" value="PyrdxlP-dep_Trfase"/>
</dbReference>
<dbReference type="Proteomes" id="UP001491310">
    <property type="component" value="Unassembled WGS sequence"/>
</dbReference>
<keyword evidence="2 4" id="KW-0663">Pyridoxal phosphate</keyword>
<evidence type="ECO:0000256" key="1">
    <source>
        <dbReference type="ARBA" id="ARBA00001933"/>
    </source>
</evidence>
<keyword evidence="6" id="KW-1185">Reference proteome</keyword>
<dbReference type="CDD" id="cd00614">
    <property type="entry name" value="CGS_like"/>
    <property type="match status" value="1"/>
</dbReference>